<dbReference type="VEuPathDB" id="FungiDB:AMAG_08529"/>
<evidence type="ECO:0000313" key="1">
    <source>
        <dbReference type="EMBL" id="KNE63396.1"/>
    </source>
</evidence>
<dbReference type="OMA" id="WSEDAMD"/>
<accession>A0A0L0SLG8</accession>
<dbReference type="PANTHER" id="PTHR46586">
    <property type="entry name" value="ANKYRIN REPEAT-CONTAINING PROTEIN"/>
    <property type="match status" value="1"/>
</dbReference>
<dbReference type="InterPro" id="IPR052050">
    <property type="entry name" value="SecEffector_AnkRepeat"/>
</dbReference>
<dbReference type="PANTHER" id="PTHR46586:SF3">
    <property type="entry name" value="ANKYRIN REPEAT-CONTAINING PROTEIN"/>
    <property type="match status" value="1"/>
</dbReference>
<dbReference type="SUPFAM" id="SSF48403">
    <property type="entry name" value="Ankyrin repeat"/>
    <property type="match status" value="1"/>
</dbReference>
<name>A0A0L0SLG8_ALLM3</name>
<dbReference type="Gene3D" id="1.25.40.20">
    <property type="entry name" value="Ankyrin repeat-containing domain"/>
    <property type="match status" value="1"/>
</dbReference>
<protein>
    <submittedName>
        <fullName evidence="1">Uncharacterized protein</fullName>
    </submittedName>
</protein>
<organism evidence="1 2">
    <name type="scientific">Allomyces macrogynus (strain ATCC 38327)</name>
    <name type="common">Allomyces javanicus var. macrogynus</name>
    <dbReference type="NCBI Taxonomy" id="578462"/>
    <lineage>
        <taxon>Eukaryota</taxon>
        <taxon>Fungi</taxon>
        <taxon>Fungi incertae sedis</taxon>
        <taxon>Blastocladiomycota</taxon>
        <taxon>Blastocladiomycetes</taxon>
        <taxon>Blastocladiales</taxon>
        <taxon>Blastocladiaceae</taxon>
        <taxon>Allomyces</taxon>
    </lineage>
</organism>
<keyword evidence="2" id="KW-1185">Reference proteome</keyword>
<reference evidence="1 2" key="1">
    <citation type="submission" date="2009-11" db="EMBL/GenBank/DDBJ databases">
        <title>Annotation of Allomyces macrogynus ATCC 38327.</title>
        <authorList>
            <consortium name="The Broad Institute Genome Sequencing Platform"/>
            <person name="Russ C."/>
            <person name="Cuomo C."/>
            <person name="Burger G."/>
            <person name="Gray M.W."/>
            <person name="Holland P.W.H."/>
            <person name="King N."/>
            <person name="Lang F.B.F."/>
            <person name="Roger A.J."/>
            <person name="Ruiz-Trillo I."/>
            <person name="Young S.K."/>
            <person name="Zeng Q."/>
            <person name="Gargeya S."/>
            <person name="Fitzgerald M."/>
            <person name="Haas B."/>
            <person name="Abouelleil A."/>
            <person name="Alvarado L."/>
            <person name="Arachchi H.M."/>
            <person name="Berlin A."/>
            <person name="Chapman S.B."/>
            <person name="Gearin G."/>
            <person name="Goldberg J."/>
            <person name="Griggs A."/>
            <person name="Gujja S."/>
            <person name="Hansen M."/>
            <person name="Heiman D."/>
            <person name="Howarth C."/>
            <person name="Larimer J."/>
            <person name="Lui A."/>
            <person name="MacDonald P.J.P."/>
            <person name="McCowen C."/>
            <person name="Montmayeur A."/>
            <person name="Murphy C."/>
            <person name="Neiman D."/>
            <person name="Pearson M."/>
            <person name="Priest M."/>
            <person name="Roberts A."/>
            <person name="Saif S."/>
            <person name="Shea T."/>
            <person name="Sisk P."/>
            <person name="Stolte C."/>
            <person name="Sykes S."/>
            <person name="Wortman J."/>
            <person name="Nusbaum C."/>
            <person name="Birren B."/>
        </authorList>
    </citation>
    <scope>NUCLEOTIDE SEQUENCE [LARGE SCALE GENOMIC DNA]</scope>
    <source>
        <strain evidence="1 2">ATCC 38327</strain>
    </source>
</reference>
<sequence>MNPANRSPRLPWELIEKILVDVVTMNYPLMRDRVLFTPHQDDVSFEHDLRQYLYVARGLTRAHRAIVLRFPGCAVPCAVADGRIDRLQLCAAIEPAIALYPEYLGAAFQQAVQRGDTAVLAWLFDRDAWALRSLMQRYTSVAVIQAAARNDVSFCQWWLRRTAPHTRGETSCAMAVAIDTAAKLGHVAILDWWMSQAFPVAKSTSRFVRVASAHGQINVLEWAVRAGFPVQQSTDAMDAASANGHIDVLEWWCNVQERGVIRKLPFQAPMTKAGANGHVDVLEWWWRRFGSVLSAKDREYAVVVTSRNAQLDALNWWLEDKKRWSGSSVSVMVLALKRALQDNHVPVLDRWKQLVIDSHAGVDQAKSLSSVPPLSWWADCGCTIGLDIADFTNASRNGAVDAMQWWIAHKLPFVHSPKAIDCACHAGHVAVLDWWLHSSGLEPLYTVAALGSASRQGHDHVLEWWERSGLPLKYTEETRREGIVWGWTRVASWWERPELPPSAPLEGECLPRIVNAFESTVGREGAE</sequence>
<dbReference type="OrthoDB" id="63159at2759"/>
<dbReference type="InterPro" id="IPR036770">
    <property type="entry name" value="Ankyrin_rpt-contain_sf"/>
</dbReference>
<dbReference type="eggNOG" id="KOG0672">
    <property type="taxonomic scope" value="Eukaryota"/>
</dbReference>
<reference evidence="2" key="2">
    <citation type="submission" date="2009-11" db="EMBL/GenBank/DDBJ databases">
        <title>The Genome Sequence of Allomyces macrogynus strain ATCC 38327.</title>
        <authorList>
            <consortium name="The Broad Institute Genome Sequencing Platform"/>
            <person name="Russ C."/>
            <person name="Cuomo C."/>
            <person name="Shea T."/>
            <person name="Young S.K."/>
            <person name="Zeng Q."/>
            <person name="Koehrsen M."/>
            <person name="Haas B."/>
            <person name="Borodovsky M."/>
            <person name="Guigo R."/>
            <person name="Alvarado L."/>
            <person name="Berlin A."/>
            <person name="Borenstein D."/>
            <person name="Chen Z."/>
            <person name="Engels R."/>
            <person name="Freedman E."/>
            <person name="Gellesch M."/>
            <person name="Goldberg J."/>
            <person name="Griggs A."/>
            <person name="Gujja S."/>
            <person name="Heiman D."/>
            <person name="Hepburn T."/>
            <person name="Howarth C."/>
            <person name="Jen D."/>
            <person name="Larson L."/>
            <person name="Lewis B."/>
            <person name="Mehta T."/>
            <person name="Park D."/>
            <person name="Pearson M."/>
            <person name="Roberts A."/>
            <person name="Saif S."/>
            <person name="Shenoy N."/>
            <person name="Sisk P."/>
            <person name="Stolte C."/>
            <person name="Sykes S."/>
            <person name="Walk T."/>
            <person name="White J."/>
            <person name="Yandava C."/>
            <person name="Burger G."/>
            <person name="Gray M.W."/>
            <person name="Holland P.W.H."/>
            <person name="King N."/>
            <person name="Lang F.B.F."/>
            <person name="Roger A.J."/>
            <person name="Ruiz-Trillo I."/>
            <person name="Lander E."/>
            <person name="Nusbaum C."/>
        </authorList>
    </citation>
    <scope>NUCLEOTIDE SEQUENCE [LARGE SCALE GENOMIC DNA]</scope>
    <source>
        <strain evidence="2">ATCC 38327</strain>
    </source>
</reference>
<dbReference type="Proteomes" id="UP000054350">
    <property type="component" value="Unassembled WGS sequence"/>
</dbReference>
<proteinExistence type="predicted"/>
<dbReference type="AlphaFoldDB" id="A0A0L0SLG8"/>
<gene>
    <name evidence="1" type="ORF">AMAG_08529</name>
</gene>
<evidence type="ECO:0000313" key="2">
    <source>
        <dbReference type="Proteomes" id="UP000054350"/>
    </source>
</evidence>
<dbReference type="EMBL" id="GG745342">
    <property type="protein sequence ID" value="KNE63396.1"/>
    <property type="molecule type" value="Genomic_DNA"/>
</dbReference>